<evidence type="ECO:0000256" key="4">
    <source>
        <dbReference type="ARBA" id="ARBA00023140"/>
    </source>
</evidence>
<keyword evidence="5" id="KW-0812">Transmembrane</keyword>
<evidence type="ECO:0000256" key="3">
    <source>
        <dbReference type="ARBA" id="ARBA00022598"/>
    </source>
</evidence>
<dbReference type="GO" id="GO:0005777">
    <property type="term" value="C:peroxisome"/>
    <property type="evidence" value="ECO:0007669"/>
    <property type="project" value="UniProtKB-SubCell"/>
</dbReference>
<dbReference type="InterPro" id="IPR045851">
    <property type="entry name" value="AMP-bd_C_sf"/>
</dbReference>
<evidence type="ECO:0000313" key="9">
    <source>
        <dbReference type="Proteomes" id="UP000759131"/>
    </source>
</evidence>
<organism evidence="8">
    <name type="scientific">Medioppia subpectinata</name>
    <dbReference type="NCBI Taxonomy" id="1979941"/>
    <lineage>
        <taxon>Eukaryota</taxon>
        <taxon>Metazoa</taxon>
        <taxon>Ecdysozoa</taxon>
        <taxon>Arthropoda</taxon>
        <taxon>Chelicerata</taxon>
        <taxon>Arachnida</taxon>
        <taxon>Acari</taxon>
        <taxon>Acariformes</taxon>
        <taxon>Sarcoptiformes</taxon>
        <taxon>Oribatida</taxon>
        <taxon>Brachypylina</taxon>
        <taxon>Oppioidea</taxon>
        <taxon>Oppiidae</taxon>
        <taxon>Medioppia</taxon>
    </lineage>
</organism>
<dbReference type="Gene3D" id="3.30.300.30">
    <property type="match status" value="1"/>
</dbReference>
<evidence type="ECO:0000256" key="5">
    <source>
        <dbReference type="SAM" id="Phobius"/>
    </source>
</evidence>
<keyword evidence="5" id="KW-1133">Transmembrane helix</keyword>
<gene>
    <name evidence="8" type="ORF">OSB1V03_LOCUS9713</name>
</gene>
<evidence type="ECO:0000259" key="6">
    <source>
        <dbReference type="Pfam" id="PF00501"/>
    </source>
</evidence>
<evidence type="ECO:0000256" key="2">
    <source>
        <dbReference type="ARBA" id="ARBA00006432"/>
    </source>
</evidence>
<comment type="similarity">
    <text evidence="2">Belongs to the ATP-dependent AMP-binding enzyme family.</text>
</comment>
<dbReference type="SUPFAM" id="SSF56801">
    <property type="entry name" value="Acetyl-CoA synthetase-like"/>
    <property type="match status" value="1"/>
</dbReference>
<proteinExistence type="inferred from homology"/>
<name>A0A7R9Q2S3_9ACAR</name>
<feature type="transmembrane region" description="Helical" evidence="5">
    <location>
        <begin position="244"/>
        <end position="265"/>
    </location>
</feature>
<feature type="domain" description="AMP-binding enzyme C-terminal" evidence="7">
    <location>
        <begin position="417"/>
        <end position="491"/>
    </location>
</feature>
<dbReference type="Pfam" id="PF00501">
    <property type="entry name" value="AMP-binding"/>
    <property type="match status" value="1"/>
</dbReference>
<dbReference type="Gene3D" id="2.30.38.10">
    <property type="entry name" value="Luciferase, Domain 3"/>
    <property type="match status" value="1"/>
</dbReference>
<dbReference type="PROSITE" id="PS00455">
    <property type="entry name" value="AMP_BINDING"/>
    <property type="match status" value="1"/>
</dbReference>
<dbReference type="OrthoDB" id="10253869at2759"/>
<feature type="transmembrane region" description="Helical" evidence="5">
    <location>
        <begin position="213"/>
        <end position="232"/>
    </location>
</feature>
<sequence>MCIDANIDTKLTFKELITKSNALAMALIERGINKSDTILTFAENSIELAIVIMASVFLGTTLYPISPIANVYELEKLFETLDSLVVFTSQSKSNAMKTILNNHKSKAAVKSVFMVNGVFGNYITFDELLKEGHNKCLPQIPYFAVKDPRNETFVILQSSGTTGVPKSLLISNYSVVAYLHAMKSDIESDFHKNNIDGQPVFGHITPFGCVSGISSLLGYIFCGFSVVIFREYSEELILKSIEKYHVHILFITPAFGSALILGPFAGKYDLSSLRVIVSSGAAFTESVGKAIVNKYDVLLQEIYGMTEAGIITHMPYFNNGDEYMAGNLGQPNNNVEIKIRDTVTGESLGPGLGGEICVRGPMLFKGYLNNPLATSEAIDDEGWLHTGDIDSKNSLNTKRLPLKELIKYETIAVSPTEIELFLLTHKCVAEVAVVGVKHETQSQWVRAYVKVKDGMSVTEEELKQYVADNLNEAKQLRAGVVFVDHIPRTTIRKVDRRYFKQLIANELIKSQ</sequence>
<dbReference type="PANTHER" id="PTHR24096">
    <property type="entry name" value="LONG-CHAIN-FATTY-ACID--COA LIGASE"/>
    <property type="match status" value="1"/>
</dbReference>
<dbReference type="Pfam" id="PF13193">
    <property type="entry name" value="AMP-binding_C"/>
    <property type="match status" value="1"/>
</dbReference>
<keyword evidence="5" id="KW-0472">Membrane</keyword>
<accession>A0A7R9Q2S3</accession>
<dbReference type="GO" id="GO:0016405">
    <property type="term" value="F:CoA-ligase activity"/>
    <property type="evidence" value="ECO:0007669"/>
    <property type="project" value="TreeGrafter"/>
</dbReference>
<dbReference type="PANTHER" id="PTHR24096:SF149">
    <property type="entry name" value="AMP-BINDING DOMAIN-CONTAINING PROTEIN-RELATED"/>
    <property type="match status" value="1"/>
</dbReference>
<keyword evidence="4" id="KW-0576">Peroxisome</keyword>
<dbReference type="InterPro" id="IPR000873">
    <property type="entry name" value="AMP-dep_synth/lig_dom"/>
</dbReference>
<evidence type="ECO:0000259" key="7">
    <source>
        <dbReference type="Pfam" id="PF13193"/>
    </source>
</evidence>
<evidence type="ECO:0000313" key="8">
    <source>
        <dbReference type="EMBL" id="CAD7629296.1"/>
    </source>
</evidence>
<dbReference type="EMBL" id="CAJPIZ010006677">
    <property type="protein sequence ID" value="CAG2109726.1"/>
    <property type="molecule type" value="Genomic_DNA"/>
</dbReference>
<evidence type="ECO:0000256" key="1">
    <source>
        <dbReference type="ARBA" id="ARBA00004275"/>
    </source>
</evidence>
<keyword evidence="3" id="KW-0436">Ligase</keyword>
<dbReference type="Proteomes" id="UP000759131">
    <property type="component" value="Unassembled WGS sequence"/>
</dbReference>
<protein>
    <submittedName>
        <fullName evidence="8">Uncharacterized protein</fullName>
    </submittedName>
</protein>
<dbReference type="AlphaFoldDB" id="A0A7R9Q2S3"/>
<comment type="subcellular location">
    <subcellularLocation>
        <location evidence="1">Peroxisome</location>
    </subcellularLocation>
</comment>
<dbReference type="InterPro" id="IPR025110">
    <property type="entry name" value="AMP-bd_C"/>
</dbReference>
<keyword evidence="9" id="KW-1185">Reference proteome</keyword>
<dbReference type="InterPro" id="IPR020845">
    <property type="entry name" value="AMP-binding_CS"/>
</dbReference>
<dbReference type="EMBL" id="OC861252">
    <property type="protein sequence ID" value="CAD7629296.1"/>
    <property type="molecule type" value="Genomic_DNA"/>
</dbReference>
<reference evidence="8" key="1">
    <citation type="submission" date="2020-11" db="EMBL/GenBank/DDBJ databases">
        <authorList>
            <person name="Tran Van P."/>
        </authorList>
    </citation>
    <scope>NUCLEOTIDE SEQUENCE</scope>
</reference>
<dbReference type="Gene3D" id="3.40.50.980">
    <property type="match status" value="2"/>
</dbReference>
<feature type="domain" description="AMP-dependent synthetase/ligase" evidence="6">
    <location>
        <begin position="8"/>
        <end position="368"/>
    </location>
</feature>